<comment type="caution">
    <text evidence="1">The sequence shown here is derived from an EMBL/GenBank/DDBJ whole genome shotgun (WGS) entry which is preliminary data.</text>
</comment>
<accession>A0A2U1PYB8</accession>
<protein>
    <submittedName>
        <fullName evidence="1">Uncharacterized protein</fullName>
    </submittedName>
</protein>
<dbReference type="EMBL" id="PKPP01000602">
    <property type="protein sequence ID" value="PWA90764.1"/>
    <property type="molecule type" value="Genomic_DNA"/>
</dbReference>
<sequence>MGGREETRTVELRMKSPMCLWVFRATLGRRLHSYHQEFDAVRVNKFDVEDRLHELEPMLLGRKLIIQLCTKRKSRIRKNATNAKPTKSEAYIEIGIHVSIRKPGNYVAQVSPTRALVVVHFAECEIRINK</sequence>
<dbReference type="Proteomes" id="UP000245207">
    <property type="component" value="Unassembled WGS sequence"/>
</dbReference>
<evidence type="ECO:0000313" key="1">
    <source>
        <dbReference type="EMBL" id="PWA90764.1"/>
    </source>
</evidence>
<keyword evidence="2" id="KW-1185">Reference proteome</keyword>
<evidence type="ECO:0000313" key="2">
    <source>
        <dbReference type="Proteomes" id="UP000245207"/>
    </source>
</evidence>
<reference evidence="1 2" key="1">
    <citation type="journal article" date="2018" name="Mol. Plant">
        <title>The genome of Artemisia annua provides insight into the evolution of Asteraceae family and artemisinin biosynthesis.</title>
        <authorList>
            <person name="Shen Q."/>
            <person name="Zhang L."/>
            <person name="Liao Z."/>
            <person name="Wang S."/>
            <person name="Yan T."/>
            <person name="Shi P."/>
            <person name="Liu M."/>
            <person name="Fu X."/>
            <person name="Pan Q."/>
            <person name="Wang Y."/>
            <person name="Lv Z."/>
            <person name="Lu X."/>
            <person name="Zhang F."/>
            <person name="Jiang W."/>
            <person name="Ma Y."/>
            <person name="Chen M."/>
            <person name="Hao X."/>
            <person name="Li L."/>
            <person name="Tang Y."/>
            <person name="Lv G."/>
            <person name="Zhou Y."/>
            <person name="Sun X."/>
            <person name="Brodelius P.E."/>
            <person name="Rose J.K.C."/>
            <person name="Tang K."/>
        </authorList>
    </citation>
    <scope>NUCLEOTIDE SEQUENCE [LARGE SCALE GENOMIC DNA]</scope>
    <source>
        <strain evidence="2">cv. Huhao1</strain>
        <tissue evidence="1">Leaf</tissue>
    </source>
</reference>
<gene>
    <name evidence="1" type="ORF">CTI12_AA090040</name>
</gene>
<dbReference type="AlphaFoldDB" id="A0A2U1PYB8"/>
<proteinExistence type="predicted"/>
<name>A0A2U1PYB8_ARTAN</name>
<organism evidence="1 2">
    <name type="scientific">Artemisia annua</name>
    <name type="common">Sweet wormwood</name>
    <dbReference type="NCBI Taxonomy" id="35608"/>
    <lineage>
        <taxon>Eukaryota</taxon>
        <taxon>Viridiplantae</taxon>
        <taxon>Streptophyta</taxon>
        <taxon>Embryophyta</taxon>
        <taxon>Tracheophyta</taxon>
        <taxon>Spermatophyta</taxon>
        <taxon>Magnoliopsida</taxon>
        <taxon>eudicotyledons</taxon>
        <taxon>Gunneridae</taxon>
        <taxon>Pentapetalae</taxon>
        <taxon>asterids</taxon>
        <taxon>campanulids</taxon>
        <taxon>Asterales</taxon>
        <taxon>Asteraceae</taxon>
        <taxon>Asteroideae</taxon>
        <taxon>Anthemideae</taxon>
        <taxon>Artemisiinae</taxon>
        <taxon>Artemisia</taxon>
    </lineage>
</organism>